<evidence type="ECO:0000256" key="2">
    <source>
        <dbReference type="ARBA" id="ARBA00007663"/>
    </source>
</evidence>
<dbReference type="InterPro" id="IPR017867">
    <property type="entry name" value="Tyr_phospatase_low_mol_wt"/>
</dbReference>
<keyword evidence="17" id="KW-1185">Reference proteome</keyword>
<dbReference type="Proteomes" id="UP000315017">
    <property type="component" value="Chromosome"/>
</dbReference>
<name>A0A517YDW6_9BACT</name>
<comment type="catalytic activity">
    <reaction evidence="13">
        <text>L-threonine + hydrogencarbonate + ATP = L-threonylcarbamoyladenylate + diphosphate + H2O</text>
        <dbReference type="Rhea" id="RHEA:36407"/>
        <dbReference type="ChEBI" id="CHEBI:15377"/>
        <dbReference type="ChEBI" id="CHEBI:17544"/>
        <dbReference type="ChEBI" id="CHEBI:30616"/>
        <dbReference type="ChEBI" id="CHEBI:33019"/>
        <dbReference type="ChEBI" id="CHEBI:57926"/>
        <dbReference type="ChEBI" id="CHEBI:73682"/>
        <dbReference type="EC" id="2.7.7.87"/>
    </reaction>
</comment>
<dbReference type="SMART" id="SM00226">
    <property type="entry name" value="LMWPc"/>
    <property type="match status" value="1"/>
</dbReference>
<evidence type="ECO:0000256" key="14">
    <source>
        <dbReference type="PIRSR" id="PIRSR617867-1"/>
    </source>
</evidence>
<comment type="similarity">
    <text evidence="3">Belongs to the low molecular weight phosphotyrosine protein phosphatase family.</text>
</comment>
<dbReference type="GO" id="GO:0006450">
    <property type="term" value="P:regulation of translational fidelity"/>
    <property type="evidence" value="ECO:0007669"/>
    <property type="project" value="TreeGrafter"/>
</dbReference>
<feature type="active site" description="Proton donor" evidence="14">
    <location>
        <position position="344"/>
    </location>
</feature>
<keyword evidence="8" id="KW-0548">Nucleotidyltransferase</keyword>
<dbReference type="GO" id="GO:0004725">
    <property type="term" value="F:protein tyrosine phosphatase activity"/>
    <property type="evidence" value="ECO:0007669"/>
    <property type="project" value="InterPro"/>
</dbReference>
<evidence type="ECO:0000256" key="11">
    <source>
        <dbReference type="ARBA" id="ARBA00022840"/>
    </source>
</evidence>
<evidence type="ECO:0000256" key="5">
    <source>
        <dbReference type="ARBA" id="ARBA00022490"/>
    </source>
</evidence>
<keyword evidence="6" id="KW-0808">Transferase</keyword>
<keyword evidence="7" id="KW-0819">tRNA processing</keyword>
<keyword evidence="5" id="KW-0963">Cytoplasm</keyword>
<dbReference type="PROSITE" id="PS51163">
    <property type="entry name" value="YRDC"/>
    <property type="match status" value="1"/>
</dbReference>
<comment type="subcellular location">
    <subcellularLocation>
        <location evidence="1">Cytoplasm</location>
    </subcellularLocation>
</comment>
<dbReference type="PRINTS" id="PR00719">
    <property type="entry name" value="LMWPTPASE"/>
</dbReference>
<accession>A0A517YDW6</accession>
<evidence type="ECO:0000256" key="7">
    <source>
        <dbReference type="ARBA" id="ARBA00022694"/>
    </source>
</evidence>
<dbReference type="GO" id="GO:0005524">
    <property type="term" value="F:ATP binding"/>
    <property type="evidence" value="ECO:0007669"/>
    <property type="project" value="UniProtKB-KW"/>
</dbReference>
<evidence type="ECO:0000256" key="4">
    <source>
        <dbReference type="ARBA" id="ARBA00012584"/>
    </source>
</evidence>
<dbReference type="InterPro" id="IPR017945">
    <property type="entry name" value="DHBP_synth_RibB-like_a/b_dom"/>
</dbReference>
<dbReference type="AlphaFoldDB" id="A0A517YDW6"/>
<feature type="active site" evidence="14">
    <location>
        <position position="233"/>
    </location>
</feature>
<organism evidence="16 17">
    <name type="scientific">Anatilimnocola aggregata</name>
    <dbReference type="NCBI Taxonomy" id="2528021"/>
    <lineage>
        <taxon>Bacteria</taxon>
        <taxon>Pseudomonadati</taxon>
        <taxon>Planctomycetota</taxon>
        <taxon>Planctomycetia</taxon>
        <taxon>Pirellulales</taxon>
        <taxon>Pirellulaceae</taxon>
        <taxon>Anatilimnocola</taxon>
    </lineage>
</organism>
<evidence type="ECO:0000313" key="16">
    <source>
        <dbReference type="EMBL" id="QDU28420.1"/>
    </source>
</evidence>
<dbReference type="Pfam" id="PF01300">
    <property type="entry name" value="Sua5_yciO_yrdC"/>
    <property type="match status" value="1"/>
</dbReference>
<protein>
    <recommendedName>
        <fullName evidence="12">L-threonylcarbamoyladenylate synthase</fullName>
        <ecNumber evidence="4">2.7.7.87</ecNumber>
    </recommendedName>
    <alternativeName>
        <fullName evidence="12">L-threonylcarbamoyladenylate synthase</fullName>
    </alternativeName>
</protein>
<sequence length="377" mass="41095">MSPLVIDVNQTDDPRDVIHRAVQALVEGKLVAFPSETVYVMAASALNEAAVQRLAAIRQPEPNEPLCLAIRSTDDAIDFAPQLPSLGLRLARRCWPGPVTLEVEDAQLESVIQRLPKGVQALVAPEKRIRMRVPAHDMLLGALRLVAGPLVMSGARRATDPDTITGKEVVQRIGSEIDLVLDEGKSRFGQRSSLVRITGNQLQVLRSGVISEANLKRLASWMVIVVCTGNTCRSPMAEVLLRKRLAEKFGVSAEELEDRGVLVLSAGIAAAPGGRAAAEAIAIMRERSLDLSQHESQPLSDRLVRYADLILTMTRGHREAIVSHWPEAGARTFTISHNRGDVADPIGGPADLYRKCAEQIDAHLAEWVNELDLDKPQ</sequence>
<reference evidence="16 17" key="1">
    <citation type="submission" date="2019-02" db="EMBL/GenBank/DDBJ databases">
        <title>Deep-cultivation of Planctomycetes and their phenomic and genomic characterization uncovers novel biology.</title>
        <authorList>
            <person name="Wiegand S."/>
            <person name="Jogler M."/>
            <person name="Boedeker C."/>
            <person name="Pinto D."/>
            <person name="Vollmers J."/>
            <person name="Rivas-Marin E."/>
            <person name="Kohn T."/>
            <person name="Peeters S.H."/>
            <person name="Heuer A."/>
            <person name="Rast P."/>
            <person name="Oberbeckmann S."/>
            <person name="Bunk B."/>
            <person name="Jeske O."/>
            <person name="Meyerdierks A."/>
            <person name="Storesund J.E."/>
            <person name="Kallscheuer N."/>
            <person name="Luecker S."/>
            <person name="Lage O.M."/>
            <person name="Pohl T."/>
            <person name="Merkel B.J."/>
            <person name="Hornburger P."/>
            <person name="Mueller R.-W."/>
            <person name="Bruemmer F."/>
            <person name="Labrenz M."/>
            <person name="Spormann A.M."/>
            <person name="Op den Camp H."/>
            <person name="Overmann J."/>
            <person name="Amann R."/>
            <person name="Jetten M.S.M."/>
            <person name="Mascher T."/>
            <person name="Medema M.H."/>
            <person name="Devos D.P."/>
            <person name="Kaster A.-K."/>
            <person name="Ovreas L."/>
            <person name="Rohde M."/>
            <person name="Galperin M.Y."/>
            <person name="Jogler C."/>
        </authorList>
    </citation>
    <scope>NUCLEOTIDE SEQUENCE [LARGE SCALE GENOMIC DNA]</scope>
    <source>
        <strain evidence="16 17">ETA_A8</strain>
    </source>
</reference>
<dbReference type="GO" id="GO:0000049">
    <property type="term" value="F:tRNA binding"/>
    <property type="evidence" value="ECO:0007669"/>
    <property type="project" value="TreeGrafter"/>
</dbReference>
<dbReference type="Pfam" id="PF01451">
    <property type="entry name" value="LMWPc"/>
    <property type="match status" value="1"/>
</dbReference>
<dbReference type="InterPro" id="IPR006070">
    <property type="entry name" value="Sua5-like_dom"/>
</dbReference>
<evidence type="ECO:0000256" key="3">
    <source>
        <dbReference type="ARBA" id="ARBA00011063"/>
    </source>
</evidence>
<dbReference type="RefSeq" id="WP_145090684.1">
    <property type="nucleotide sequence ID" value="NZ_CP036274.1"/>
</dbReference>
<keyword evidence="10 16" id="KW-0378">Hydrolase</keyword>
<dbReference type="OrthoDB" id="9784339at2"/>
<dbReference type="GO" id="GO:0003725">
    <property type="term" value="F:double-stranded RNA binding"/>
    <property type="evidence" value="ECO:0007669"/>
    <property type="project" value="InterPro"/>
</dbReference>
<proteinExistence type="inferred from homology"/>
<dbReference type="SUPFAM" id="SSF52788">
    <property type="entry name" value="Phosphotyrosine protein phosphatases I"/>
    <property type="match status" value="1"/>
</dbReference>
<comment type="similarity">
    <text evidence="2">Belongs to the SUA5 family.</text>
</comment>
<evidence type="ECO:0000256" key="6">
    <source>
        <dbReference type="ARBA" id="ARBA00022679"/>
    </source>
</evidence>
<dbReference type="Gene3D" id="3.40.50.2300">
    <property type="match status" value="1"/>
</dbReference>
<dbReference type="InterPro" id="IPR023485">
    <property type="entry name" value="Ptyr_pPase"/>
</dbReference>
<keyword evidence="9" id="KW-0547">Nucleotide-binding</keyword>
<evidence type="ECO:0000256" key="8">
    <source>
        <dbReference type="ARBA" id="ARBA00022695"/>
    </source>
</evidence>
<evidence type="ECO:0000256" key="9">
    <source>
        <dbReference type="ARBA" id="ARBA00022741"/>
    </source>
</evidence>
<dbReference type="GO" id="GO:0005737">
    <property type="term" value="C:cytoplasm"/>
    <property type="evidence" value="ECO:0007669"/>
    <property type="project" value="UniProtKB-SubCell"/>
</dbReference>
<dbReference type="KEGG" id="aagg:ETAA8_35200"/>
<evidence type="ECO:0000256" key="1">
    <source>
        <dbReference type="ARBA" id="ARBA00004496"/>
    </source>
</evidence>
<dbReference type="EC" id="2.7.7.87" evidence="4"/>
<dbReference type="Gene3D" id="3.90.870.10">
    <property type="entry name" value="DHBP synthase"/>
    <property type="match status" value="1"/>
</dbReference>
<evidence type="ECO:0000313" key="17">
    <source>
        <dbReference type="Proteomes" id="UP000315017"/>
    </source>
</evidence>
<dbReference type="PANTHER" id="PTHR17490">
    <property type="entry name" value="SUA5"/>
    <property type="match status" value="1"/>
</dbReference>
<keyword evidence="11" id="KW-0067">ATP-binding</keyword>
<evidence type="ECO:0000256" key="13">
    <source>
        <dbReference type="ARBA" id="ARBA00048366"/>
    </source>
</evidence>
<dbReference type="GO" id="GO:0008033">
    <property type="term" value="P:tRNA processing"/>
    <property type="evidence" value="ECO:0007669"/>
    <property type="project" value="UniProtKB-KW"/>
</dbReference>
<evidence type="ECO:0000259" key="15">
    <source>
        <dbReference type="PROSITE" id="PS51163"/>
    </source>
</evidence>
<dbReference type="SUPFAM" id="SSF55821">
    <property type="entry name" value="YrdC/RibB"/>
    <property type="match status" value="1"/>
</dbReference>
<dbReference type="GO" id="GO:0061710">
    <property type="term" value="F:L-threonylcarbamoyladenylate synthase"/>
    <property type="evidence" value="ECO:0007669"/>
    <property type="project" value="UniProtKB-EC"/>
</dbReference>
<evidence type="ECO:0000256" key="12">
    <source>
        <dbReference type="ARBA" id="ARBA00029774"/>
    </source>
</evidence>
<dbReference type="EMBL" id="CP036274">
    <property type="protein sequence ID" value="QDU28420.1"/>
    <property type="molecule type" value="Genomic_DNA"/>
</dbReference>
<dbReference type="PANTHER" id="PTHR17490:SF16">
    <property type="entry name" value="THREONYLCARBAMOYL-AMP SYNTHASE"/>
    <property type="match status" value="1"/>
</dbReference>
<feature type="domain" description="YrdC-like" evidence="15">
    <location>
        <begin position="15"/>
        <end position="210"/>
    </location>
</feature>
<feature type="active site" description="Nucleophile" evidence="14">
    <location>
        <position position="227"/>
    </location>
</feature>
<evidence type="ECO:0000256" key="10">
    <source>
        <dbReference type="ARBA" id="ARBA00022801"/>
    </source>
</evidence>
<dbReference type="InterPro" id="IPR050156">
    <property type="entry name" value="TC-AMP_synthase_SUA5"/>
</dbReference>
<gene>
    <name evidence="16" type="primary">ywlE_2</name>
    <name evidence="16" type="ORF">ETAA8_35200</name>
</gene>
<dbReference type="InterPro" id="IPR036196">
    <property type="entry name" value="Ptyr_pPase_sf"/>
</dbReference>